<evidence type="ECO:0000256" key="1">
    <source>
        <dbReference type="SAM" id="MobiDB-lite"/>
    </source>
</evidence>
<dbReference type="PROSITE" id="PS01108">
    <property type="entry name" value="RIBOSOMAL_L24"/>
    <property type="match status" value="1"/>
</dbReference>
<proteinExistence type="predicted"/>
<feature type="domain" description="KOW" evidence="2">
    <location>
        <begin position="590"/>
        <end position="617"/>
    </location>
</feature>
<dbReference type="InterPro" id="IPR005824">
    <property type="entry name" value="KOW"/>
</dbReference>
<dbReference type="InParanoid" id="A0A0C3EXN0"/>
<dbReference type="SMART" id="SM00739">
    <property type="entry name" value="KOW"/>
    <property type="match status" value="5"/>
</dbReference>
<dbReference type="SUPFAM" id="SSF50104">
    <property type="entry name" value="Translation proteins SH3-like domain"/>
    <property type="match status" value="1"/>
</dbReference>
<accession>A0A0C3EXN0</accession>
<dbReference type="InterPro" id="IPR008991">
    <property type="entry name" value="Translation_prot_SH3-like_sf"/>
</dbReference>
<dbReference type="AlphaFoldDB" id="A0A0C3EXN0"/>
<feature type="domain" description="KOW" evidence="2">
    <location>
        <begin position="909"/>
        <end position="936"/>
    </location>
</feature>
<reference evidence="4" key="2">
    <citation type="submission" date="2015-01" db="EMBL/GenBank/DDBJ databases">
        <title>Evolutionary Origins and Diversification of the Mycorrhizal Mutualists.</title>
        <authorList>
            <consortium name="DOE Joint Genome Institute"/>
            <consortium name="Mycorrhizal Genomics Consortium"/>
            <person name="Kohler A."/>
            <person name="Kuo A."/>
            <person name="Nagy L.G."/>
            <person name="Floudas D."/>
            <person name="Copeland A."/>
            <person name="Barry K.W."/>
            <person name="Cichocki N."/>
            <person name="Veneault-Fourrey C."/>
            <person name="LaButti K."/>
            <person name="Lindquist E.A."/>
            <person name="Lipzen A."/>
            <person name="Lundell T."/>
            <person name="Morin E."/>
            <person name="Murat C."/>
            <person name="Riley R."/>
            <person name="Ohm R."/>
            <person name="Sun H."/>
            <person name="Tunlid A."/>
            <person name="Henrissat B."/>
            <person name="Grigoriev I.V."/>
            <person name="Hibbett D.S."/>
            <person name="Martin F."/>
        </authorList>
    </citation>
    <scope>NUCLEOTIDE SEQUENCE [LARGE SCALE GENOMIC DNA]</scope>
    <source>
        <strain evidence="4">F 1598</strain>
    </source>
</reference>
<gene>
    <name evidence="3" type="ORF">PILCRDRAFT_16053</name>
</gene>
<dbReference type="InterPro" id="IPR005825">
    <property type="entry name" value="Ribosomal_uL24_CS"/>
</dbReference>
<dbReference type="GO" id="GO:0005840">
    <property type="term" value="C:ribosome"/>
    <property type="evidence" value="ECO:0007669"/>
    <property type="project" value="InterPro"/>
</dbReference>
<feature type="domain" description="KOW" evidence="2">
    <location>
        <begin position="404"/>
        <end position="431"/>
    </location>
</feature>
<organism evidence="3 4">
    <name type="scientific">Piloderma croceum (strain F 1598)</name>
    <dbReference type="NCBI Taxonomy" id="765440"/>
    <lineage>
        <taxon>Eukaryota</taxon>
        <taxon>Fungi</taxon>
        <taxon>Dikarya</taxon>
        <taxon>Basidiomycota</taxon>
        <taxon>Agaricomycotina</taxon>
        <taxon>Agaricomycetes</taxon>
        <taxon>Agaricomycetidae</taxon>
        <taxon>Atheliales</taxon>
        <taxon>Atheliaceae</taxon>
        <taxon>Piloderma</taxon>
    </lineage>
</organism>
<evidence type="ECO:0000313" key="3">
    <source>
        <dbReference type="EMBL" id="KIM72521.1"/>
    </source>
</evidence>
<dbReference type="HOGENOM" id="CLU_324177_0_0_1"/>
<dbReference type="GO" id="GO:0006412">
    <property type="term" value="P:translation"/>
    <property type="evidence" value="ECO:0007669"/>
    <property type="project" value="InterPro"/>
</dbReference>
<evidence type="ECO:0000259" key="2">
    <source>
        <dbReference type="SMART" id="SM00739"/>
    </source>
</evidence>
<dbReference type="GO" id="GO:0003735">
    <property type="term" value="F:structural constituent of ribosome"/>
    <property type="evidence" value="ECO:0007669"/>
    <property type="project" value="InterPro"/>
</dbReference>
<feature type="region of interest" description="Disordered" evidence="1">
    <location>
        <begin position="215"/>
        <end position="234"/>
    </location>
</feature>
<feature type="domain" description="KOW" evidence="2">
    <location>
        <begin position="519"/>
        <end position="546"/>
    </location>
</feature>
<reference evidence="3 4" key="1">
    <citation type="submission" date="2014-04" db="EMBL/GenBank/DDBJ databases">
        <authorList>
            <consortium name="DOE Joint Genome Institute"/>
            <person name="Kuo A."/>
            <person name="Tarkka M."/>
            <person name="Buscot F."/>
            <person name="Kohler A."/>
            <person name="Nagy L.G."/>
            <person name="Floudas D."/>
            <person name="Copeland A."/>
            <person name="Barry K.W."/>
            <person name="Cichocki N."/>
            <person name="Veneault-Fourrey C."/>
            <person name="LaButti K."/>
            <person name="Lindquist E.A."/>
            <person name="Lipzen A."/>
            <person name="Lundell T."/>
            <person name="Morin E."/>
            <person name="Murat C."/>
            <person name="Sun H."/>
            <person name="Tunlid A."/>
            <person name="Henrissat B."/>
            <person name="Grigoriev I.V."/>
            <person name="Hibbett D.S."/>
            <person name="Martin F."/>
            <person name="Nordberg H.P."/>
            <person name="Cantor M.N."/>
            <person name="Hua S.X."/>
        </authorList>
    </citation>
    <scope>NUCLEOTIDE SEQUENCE [LARGE SCALE GENOMIC DNA]</scope>
    <source>
        <strain evidence="3 4">F 1598</strain>
    </source>
</reference>
<dbReference type="EMBL" id="KN833125">
    <property type="protein sequence ID" value="KIM72521.1"/>
    <property type="molecule type" value="Genomic_DNA"/>
</dbReference>
<sequence>MSLSLSFLTKIGGICTTDILLRFYMLNQNSQGNFIAKEDEEDEEGNEWPEFAQHDGLETAAQLEEIEYNACAAKEYHLEPSAGHDVDVDPAILKMREEVRVNRRNLALWSFKVPPHKMDYFTARFASLRQNTLYASWFDKAFILHYLPGQIFVFATAKTIEALGTLAGIASKPWQSWVRISKEKLSYYGNLAYVVGSAETTDGLLIAVVPRVNHTPGHDEKETRKRKGKQSVSSKTKECKLALFEPDVMTVRFGSAVKAIPIREKEDFVDILKDRFLKQFSSDLARFNWADLPIINGDPIYQFDGQLFYRGLLLLPLSAFATVDVVTVPPSHEIILFTQSCIDPPRIDSLLSQLHWQAGDRVSRRDDLYQLEDVQLHDGSVLASPLRSQSTKMEKIPVKELQQRFAVGDYVIVLAGICKGMTGSVLSEGHGTLDILTNDNGTYISVRSQWVATCLTPPMPVVGPSDHLMLNKGAGLQLKDLVTKESFSVELNCVEKVAFTQDPFRVIKEAAKPWDTKGRVLPGDFIRVLQGDLTGKEGFVKDFNDSHELVVEETSKDPSQPLVISQGGNAKAQERASFTVAAKMVFCYDRLQPYDVVKVIYGSTTGRRGHVLDIRPDGYLTIKATGSNMFLNIYRDSIVIHDRLCVGDSVVVKEGPVESRRGIVTQIRPNGLVMFERDYGHVSSNVACQAHILTLEKIVNPTFSRAVRHKALGKQVAVIIGVDKGLTGYVYGHNYIQNTFLVHLVNTRRNFFAATDLVYVSNRQSLNESLDGNPDCDPLVIATPPTTPPRQTTPMPDGPLVAPDDLDYETWTVSPDDIVPVDDDCPMAPAEPVPDCFLTDPIWQCIHGKHIRVALGPKFRSGNRMGYTKIPLEFDNPRRLSKVAMYWTDNKSKWQHDYLTFDDLKPGRPSKKGVEVVVLHGNYKGHIFNVNKVTKSNDTVTLSTTSNAIVLPATHICMVESHLERGCSCSKLQ</sequence>
<keyword evidence="4" id="KW-1185">Reference proteome</keyword>
<dbReference type="Proteomes" id="UP000054166">
    <property type="component" value="Unassembled WGS sequence"/>
</dbReference>
<evidence type="ECO:0000313" key="4">
    <source>
        <dbReference type="Proteomes" id="UP000054166"/>
    </source>
</evidence>
<feature type="domain" description="KOW" evidence="2">
    <location>
        <begin position="643"/>
        <end position="670"/>
    </location>
</feature>
<protein>
    <recommendedName>
        <fullName evidence="2">KOW domain-containing protein</fullName>
    </recommendedName>
</protein>
<name>A0A0C3EXN0_PILCF</name>